<dbReference type="Proteomes" id="UP001500392">
    <property type="component" value="Unassembled WGS sequence"/>
</dbReference>
<protein>
    <recommendedName>
        <fullName evidence="1">Porin domain-containing protein</fullName>
    </recommendedName>
</protein>
<dbReference type="SUPFAM" id="SSF56935">
    <property type="entry name" value="Porins"/>
    <property type="match status" value="1"/>
</dbReference>
<evidence type="ECO:0000313" key="2">
    <source>
        <dbReference type="EMBL" id="GAA4089554.1"/>
    </source>
</evidence>
<gene>
    <name evidence="2" type="ORF">GCM10022414_10720</name>
</gene>
<dbReference type="InterPro" id="IPR023614">
    <property type="entry name" value="Porin_dom_sf"/>
</dbReference>
<reference evidence="3" key="1">
    <citation type="journal article" date="2019" name="Int. J. Syst. Evol. Microbiol.">
        <title>The Global Catalogue of Microorganisms (GCM) 10K type strain sequencing project: providing services to taxonomists for standard genome sequencing and annotation.</title>
        <authorList>
            <consortium name="The Broad Institute Genomics Platform"/>
            <consortium name="The Broad Institute Genome Sequencing Center for Infectious Disease"/>
            <person name="Wu L."/>
            <person name="Ma J."/>
        </authorList>
    </citation>
    <scope>NUCLEOTIDE SEQUENCE [LARGE SCALE GENOMIC DNA]</scope>
    <source>
        <strain evidence="3">JCM 17304</strain>
    </source>
</reference>
<accession>A0ABP7WIE4</accession>
<name>A0ABP7WIE4_9GAMM</name>
<proteinExistence type="predicted"/>
<dbReference type="InterPro" id="IPR033900">
    <property type="entry name" value="Gram_neg_porin_domain"/>
</dbReference>
<comment type="caution">
    <text evidence="2">The sequence shown here is derived from an EMBL/GenBank/DDBJ whole genome shotgun (WGS) entry which is preliminary data.</text>
</comment>
<feature type="domain" description="Porin" evidence="1">
    <location>
        <begin position="5"/>
        <end position="295"/>
    </location>
</feature>
<sequence>MSNLSVDVYGQLNYGLLVGDSGDGSDHFIVDNDNISSRIGAELKGDLDDTGLSIGAHMELEYQQNPSNNVTLDERSISGEFAERYLNLFVSGGFGKLSLGQGDGAANRNIERDLSGTLVISWTNPALVGGGLAFLDKTTDTRVKLSAAMSDQDFESRYSRVKYDLPVLGPLEASISQGVKEQDDVSELGLRFSGRLGGKILAAVGYSVRDVGGVAGDFKTVGGSVSWLHDSGISVTGAYSATSDNDSANPDADFYSSKLGYKVGKHACDVHYTVMEDRVQKGDTTQTVGVGYVFTPIQWFEAYAGYNNHSFSRSGASFDGVDTLLLGGRLKF</sequence>
<dbReference type="Gene3D" id="2.40.160.10">
    <property type="entry name" value="Porin"/>
    <property type="match status" value="1"/>
</dbReference>
<evidence type="ECO:0000313" key="3">
    <source>
        <dbReference type="Proteomes" id="UP001500392"/>
    </source>
</evidence>
<evidence type="ECO:0000259" key="1">
    <source>
        <dbReference type="Pfam" id="PF13609"/>
    </source>
</evidence>
<organism evidence="2 3">
    <name type="scientific">Zhongshania borealis</name>
    <dbReference type="NCBI Taxonomy" id="889488"/>
    <lineage>
        <taxon>Bacteria</taxon>
        <taxon>Pseudomonadati</taxon>
        <taxon>Pseudomonadota</taxon>
        <taxon>Gammaproteobacteria</taxon>
        <taxon>Cellvibrionales</taxon>
        <taxon>Spongiibacteraceae</taxon>
        <taxon>Zhongshania</taxon>
    </lineage>
</organism>
<dbReference type="EMBL" id="BAABDM010000001">
    <property type="protein sequence ID" value="GAA4089554.1"/>
    <property type="molecule type" value="Genomic_DNA"/>
</dbReference>
<keyword evidence="3" id="KW-1185">Reference proteome</keyword>
<dbReference type="Pfam" id="PF13609">
    <property type="entry name" value="Porin_4"/>
    <property type="match status" value="1"/>
</dbReference>